<dbReference type="Proteomes" id="UP000282741">
    <property type="component" value="Chromosome"/>
</dbReference>
<evidence type="ECO:0000256" key="1">
    <source>
        <dbReference type="ARBA" id="ARBA00004141"/>
    </source>
</evidence>
<keyword evidence="3 5" id="KW-1133">Transmembrane helix</keyword>
<dbReference type="PANTHER" id="PTHR43701">
    <property type="entry name" value="MEMBRANE TRANSPORTER PROTEIN MJ0441-RELATED"/>
    <property type="match status" value="1"/>
</dbReference>
<feature type="transmembrane region" description="Helical" evidence="5">
    <location>
        <begin position="155"/>
        <end position="184"/>
    </location>
</feature>
<evidence type="ECO:0000256" key="4">
    <source>
        <dbReference type="ARBA" id="ARBA00023136"/>
    </source>
</evidence>
<keyword evidence="5" id="KW-1003">Cell membrane</keyword>
<dbReference type="InterPro" id="IPR051598">
    <property type="entry name" value="TSUP/Inactive_protease-like"/>
</dbReference>
<organism evidence="6 7">
    <name type="scientific">Bordetella hinzii</name>
    <dbReference type="NCBI Taxonomy" id="103855"/>
    <lineage>
        <taxon>Bacteria</taxon>
        <taxon>Pseudomonadati</taxon>
        <taxon>Pseudomonadota</taxon>
        <taxon>Betaproteobacteria</taxon>
        <taxon>Burkholderiales</taxon>
        <taxon>Alcaligenaceae</taxon>
        <taxon>Bordetella</taxon>
    </lineage>
</organism>
<proteinExistence type="inferred from homology"/>
<evidence type="ECO:0000313" key="6">
    <source>
        <dbReference type="EMBL" id="AZW17394.1"/>
    </source>
</evidence>
<dbReference type="Pfam" id="PF01925">
    <property type="entry name" value="TauE"/>
    <property type="match status" value="1"/>
</dbReference>
<evidence type="ECO:0000256" key="3">
    <source>
        <dbReference type="ARBA" id="ARBA00022989"/>
    </source>
</evidence>
<feature type="transmembrane region" description="Helical" evidence="5">
    <location>
        <begin position="265"/>
        <end position="283"/>
    </location>
</feature>
<feature type="transmembrane region" description="Helical" evidence="5">
    <location>
        <begin position="67"/>
        <end position="87"/>
    </location>
</feature>
<keyword evidence="2 5" id="KW-0812">Transmembrane</keyword>
<gene>
    <name evidence="6" type="ORF">CS347_11775</name>
</gene>
<comment type="similarity">
    <text evidence="5">Belongs to the 4-toluene sulfonate uptake permease (TSUP) (TC 2.A.102) family.</text>
</comment>
<feature type="transmembrane region" description="Helical" evidence="5">
    <location>
        <begin position="20"/>
        <end position="47"/>
    </location>
</feature>
<sequence length="284" mass="29400">MYARKASAIVFGKTGESMSFYLILAFFGVLAGVTTLLFGFGGGFVVVPLLYQGLLATHAPGSAEAASAMHIAIATSTCVMMASAGLATRRRAHLLQWSWIWPLGGYIALGAVLGASLAVLASGAVLRWAFLAYLGITIADCLLRKGFLDGAPARPLGAAATAGAGLGIGAIATFLGVGGSVMTVPLMRRRGLDMAAASAMANPLSLPVAVVGTLTYILLAWREGGPAGPWHAGYVDLRAFIVLTLSAYAGIRLSAPLAGRIPDRLHARIYIGLLVLVFVVMTLR</sequence>
<dbReference type="InterPro" id="IPR002781">
    <property type="entry name" value="TM_pro_TauE-like"/>
</dbReference>
<dbReference type="EMBL" id="CP024172">
    <property type="protein sequence ID" value="AZW17394.1"/>
    <property type="molecule type" value="Genomic_DNA"/>
</dbReference>
<accession>A0AAN1RWJ9</accession>
<evidence type="ECO:0000313" key="7">
    <source>
        <dbReference type="Proteomes" id="UP000282741"/>
    </source>
</evidence>
<feature type="transmembrane region" description="Helical" evidence="5">
    <location>
        <begin position="204"/>
        <end position="221"/>
    </location>
</feature>
<name>A0AAN1RWJ9_9BORD</name>
<keyword evidence="4 5" id="KW-0472">Membrane</keyword>
<reference evidence="7" key="1">
    <citation type="submission" date="2017-10" db="EMBL/GenBank/DDBJ databases">
        <title>Whole genome sequencing of various Bordetella species.</title>
        <authorList>
            <person name="Weigand M.R."/>
            <person name="Loparev V."/>
            <person name="Peng Y."/>
            <person name="Bowden K.E."/>
            <person name="Tondella M.L."/>
            <person name="Williams M.M."/>
        </authorList>
    </citation>
    <scope>NUCLEOTIDE SEQUENCE [LARGE SCALE GENOMIC DNA]</scope>
    <source>
        <strain evidence="7">H720</strain>
    </source>
</reference>
<protein>
    <recommendedName>
        <fullName evidence="5">Probable membrane transporter protein</fullName>
    </recommendedName>
</protein>
<evidence type="ECO:0000256" key="2">
    <source>
        <dbReference type="ARBA" id="ARBA00022692"/>
    </source>
</evidence>
<dbReference type="PANTHER" id="PTHR43701:SF2">
    <property type="entry name" value="MEMBRANE TRANSPORTER PROTEIN YJNA-RELATED"/>
    <property type="match status" value="1"/>
</dbReference>
<dbReference type="AlphaFoldDB" id="A0AAN1RWJ9"/>
<dbReference type="GO" id="GO:0005886">
    <property type="term" value="C:plasma membrane"/>
    <property type="evidence" value="ECO:0007669"/>
    <property type="project" value="UniProtKB-SubCell"/>
</dbReference>
<comment type="subcellular location">
    <subcellularLocation>
        <location evidence="5">Cell membrane</location>
        <topology evidence="5">Multi-pass membrane protein</topology>
    </subcellularLocation>
    <subcellularLocation>
        <location evidence="1">Membrane</location>
        <topology evidence="1">Multi-pass membrane protein</topology>
    </subcellularLocation>
</comment>
<evidence type="ECO:0000256" key="5">
    <source>
        <dbReference type="RuleBase" id="RU363041"/>
    </source>
</evidence>
<feature type="transmembrane region" description="Helical" evidence="5">
    <location>
        <begin position="99"/>
        <end position="119"/>
    </location>
</feature>
<feature type="transmembrane region" description="Helical" evidence="5">
    <location>
        <begin position="233"/>
        <end position="253"/>
    </location>
</feature>